<dbReference type="Gene3D" id="3.40.630.30">
    <property type="match status" value="1"/>
</dbReference>
<keyword evidence="2" id="KW-0808">Transferase</keyword>
<dbReference type="EMBL" id="FPHF01000092">
    <property type="protein sequence ID" value="SFV66852.1"/>
    <property type="molecule type" value="Genomic_DNA"/>
</dbReference>
<dbReference type="InterPro" id="IPR041496">
    <property type="entry name" value="YitH/HolE_GNAT"/>
</dbReference>
<dbReference type="InterPro" id="IPR052729">
    <property type="entry name" value="Acyl/Acetyltrans_Enzymes"/>
</dbReference>
<name>A0A1W1CMD0_9ZZZZ</name>
<dbReference type="InterPro" id="IPR000182">
    <property type="entry name" value="GNAT_dom"/>
</dbReference>
<dbReference type="PANTHER" id="PTHR47237">
    <property type="entry name" value="SLL0310 PROTEIN"/>
    <property type="match status" value="1"/>
</dbReference>
<dbReference type="PANTHER" id="PTHR47237:SF1">
    <property type="entry name" value="SLL0310 PROTEIN"/>
    <property type="match status" value="1"/>
</dbReference>
<reference evidence="2" key="1">
    <citation type="submission" date="2016-10" db="EMBL/GenBank/DDBJ databases">
        <authorList>
            <person name="de Groot N.N."/>
        </authorList>
    </citation>
    <scope>NUCLEOTIDE SEQUENCE</scope>
</reference>
<evidence type="ECO:0000313" key="2">
    <source>
        <dbReference type="EMBL" id="SFV66852.1"/>
    </source>
</evidence>
<dbReference type="CDD" id="cd04301">
    <property type="entry name" value="NAT_SF"/>
    <property type="match status" value="1"/>
</dbReference>
<organism evidence="2">
    <name type="scientific">hydrothermal vent metagenome</name>
    <dbReference type="NCBI Taxonomy" id="652676"/>
    <lineage>
        <taxon>unclassified sequences</taxon>
        <taxon>metagenomes</taxon>
        <taxon>ecological metagenomes</taxon>
    </lineage>
</organism>
<feature type="domain" description="N-acetyltransferase" evidence="1">
    <location>
        <begin position="1"/>
        <end position="137"/>
    </location>
</feature>
<evidence type="ECO:0000259" key="1">
    <source>
        <dbReference type="PROSITE" id="PS51186"/>
    </source>
</evidence>
<dbReference type="AlphaFoldDB" id="A0A1W1CMD0"/>
<gene>
    <name evidence="2" type="ORF">MNB_SM-4-1257</name>
</gene>
<dbReference type="SUPFAM" id="SSF55729">
    <property type="entry name" value="Acyl-CoA N-acyltransferases (Nat)"/>
    <property type="match status" value="1"/>
</dbReference>
<sequence>MQIQKLQEKDLTLFYSHAKEEQWDIEDIHIPTLLKTNPKDFFIFYENKKLLGYVVALKESEQFGFISSLLVLKEFRSLGYGKKILTVALKHLQNRQIALDSVLGQETFYEKFSFKRYFDVSYFKFIVGSVALSQPKYDTIDFDAKLSLDGQSEYTKLLLQNKNIHYKAIKSNNTISAFAFSFTYKDGYKITLNAEDINEAISLFFALTNNYKKNTNIYIQVTRLSPILEAITEALQMSEVSKMTRMYNKVL</sequence>
<dbReference type="Pfam" id="PF00583">
    <property type="entry name" value="Acetyltransf_1"/>
    <property type="match status" value="1"/>
</dbReference>
<accession>A0A1W1CMD0</accession>
<dbReference type="PROSITE" id="PS51186">
    <property type="entry name" value="GNAT"/>
    <property type="match status" value="1"/>
</dbReference>
<protein>
    <submittedName>
        <fullName evidence="2">GCN5-related N-acetyltransferase</fullName>
    </submittedName>
</protein>
<proteinExistence type="predicted"/>
<dbReference type="InterPro" id="IPR016181">
    <property type="entry name" value="Acyl_CoA_acyltransferase"/>
</dbReference>
<dbReference type="GO" id="GO:0016747">
    <property type="term" value="F:acyltransferase activity, transferring groups other than amino-acyl groups"/>
    <property type="evidence" value="ECO:0007669"/>
    <property type="project" value="InterPro"/>
</dbReference>
<dbReference type="Pfam" id="PF18014">
    <property type="entry name" value="Acetyltransf_18"/>
    <property type="match status" value="1"/>
</dbReference>